<dbReference type="GO" id="GO:0004185">
    <property type="term" value="F:serine-type carboxypeptidase activity"/>
    <property type="evidence" value="ECO:0007669"/>
    <property type="project" value="UniProtKB-UniRule"/>
</dbReference>
<comment type="caution">
    <text evidence="3">The sequence shown here is derived from an EMBL/GenBank/DDBJ whole genome shotgun (WGS) entry which is preliminary data.</text>
</comment>
<dbReference type="InterPro" id="IPR001563">
    <property type="entry name" value="Peptidase_S10"/>
</dbReference>
<keyword evidence="2" id="KW-0121">Carboxypeptidase</keyword>
<dbReference type="Pfam" id="PF00450">
    <property type="entry name" value="Peptidase_S10"/>
    <property type="match status" value="1"/>
</dbReference>
<proteinExistence type="inferred from homology"/>
<organism evidence="3 4">
    <name type="scientific">Riccia fluitans</name>
    <dbReference type="NCBI Taxonomy" id="41844"/>
    <lineage>
        <taxon>Eukaryota</taxon>
        <taxon>Viridiplantae</taxon>
        <taxon>Streptophyta</taxon>
        <taxon>Embryophyta</taxon>
        <taxon>Marchantiophyta</taxon>
        <taxon>Marchantiopsida</taxon>
        <taxon>Marchantiidae</taxon>
        <taxon>Marchantiales</taxon>
        <taxon>Ricciaceae</taxon>
        <taxon>Riccia</taxon>
    </lineage>
</organism>
<evidence type="ECO:0000313" key="3">
    <source>
        <dbReference type="EMBL" id="KAL2620780.1"/>
    </source>
</evidence>
<reference evidence="3 4" key="1">
    <citation type="submission" date="2024-09" db="EMBL/GenBank/DDBJ databases">
        <title>Chromosome-scale assembly of Riccia fluitans.</title>
        <authorList>
            <person name="Paukszto L."/>
            <person name="Sawicki J."/>
            <person name="Karawczyk K."/>
            <person name="Piernik-Szablinska J."/>
            <person name="Szczecinska M."/>
            <person name="Mazdziarz M."/>
        </authorList>
    </citation>
    <scope>NUCLEOTIDE SEQUENCE [LARGE SCALE GENOMIC DNA]</scope>
    <source>
        <strain evidence="3">Rf_01</strain>
        <tissue evidence="3">Aerial parts of the thallus</tissue>
    </source>
</reference>
<dbReference type="AlphaFoldDB" id="A0ABD1Y2F0"/>
<dbReference type="PANTHER" id="PTHR11802">
    <property type="entry name" value="SERINE PROTEASE FAMILY S10 SERINE CARBOXYPEPTIDASE"/>
    <property type="match status" value="1"/>
</dbReference>
<keyword evidence="2" id="KW-0378">Hydrolase</keyword>
<dbReference type="InterPro" id="IPR018202">
    <property type="entry name" value="Ser_caboxypep_ser_AS"/>
</dbReference>
<evidence type="ECO:0000256" key="1">
    <source>
        <dbReference type="ARBA" id="ARBA00009431"/>
    </source>
</evidence>
<evidence type="ECO:0000256" key="2">
    <source>
        <dbReference type="RuleBase" id="RU361156"/>
    </source>
</evidence>
<dbReference type="PANTHER" id="PTHR11802:SF454">
    <property type="entry name" value="SERINE CARBOXYPEPTIDASE-LIKE 50"/>
    <property type="match status" value="1"/>
</dbReference>
<sequence>MPRCFGVSGTRDVKMVKLLVIVAYALCLLINVEGSKFEGIPDEALPTSSGYLTIDEAKGTKMFYVYYEATSPPGNLSETPIVLWLQGGPGCSGLLGNFFELGPWVIGADENFHPNPGAWNRVYGLLFLDNPVGTGFSIAPTPQDVPMSDEEVGRDLYIALTAFYAQNPGFQTRTLYVTGESYAGKYVPAVGYYTLLQQEKETPLFRLGGLAIGNGLTHPQAQIPAYAPAAYYMGLIDDSQRKLDEKLAEHVVKHIESGRFDLAHDARATLMRALYEQTGLATLLDIRRELDYYTYPDGSTWLSPVVNRKSTKLALGAELTITWEDCTDFVDLAFYNQTMQSTKYMVEYALTKLPVLLYQGQFDLQDGVASNEQWMRKIEWSGISDFWASERRVWENGGVTAGHVRTHGNLSHVVIVGAGHLVPADQGLRSQVMLEAWISGSLASLPSPVASLTAVKKSKTNCPVITPESL</sequence>
<keyword evidence="2" id="KW-0645">Protease</keyword>
<dbReference type="SUPFAM" id="SSF53474">
    <property type="entry name" value="alpha/beta-Hydrolases"/>
    <property type="match status" value="1"/>
</dbReference>
<gene>
    <name evidence="3" type="ORF">R1flu_000985</name>
</gene>
<evidence type="ECO:0000313" key="4">
    <source>
        <dbReference type="Proteomes" id="UP001605036"/>
    </source>
</evidence>
<dbReference type="GO" id="GO:0006508">
    <property type="term" value="P:proteolysis"/>
    <property type="evidence" value="ECO:0007669"/>
    <property type="project" value="UniProtKB-KW"/>
</dbReference>
<dbReference type="Proteomes" id="UP001605036">
    <property type="component" value="Unassembled WGS sequence"/>
</dbReference>
<name>A0ABD1Y2F0_9MARC</name>
<accession>A0ABD1Y2F0</accession>
<protein>
    <recommendedName>
        <fullName evidence="2">Carboxypeptidase</fullName>
        <ecNumber evidence="2">3.4.16.-</ecNumber>
    </recommendedName>
</protein>
<keyword evidence="4" id="KW-1185">Reference proteome</keyword>
<dbReference type="PRINTS" id="PR00724">
    <property type="entry name" value="CRBOXYPTASEC"/>
</dbReference>
<dbReference type="InterPro" id="IPR029058">
    <property type="entry name" value="AB_hydrolase_fold"/>
</dbReference>
<dbReference type="EC" id="3.4.16.-" evidence="2"/>
<dbReference type="EMBL" id="JBHFFA010000006">
    <property type="protein sequence ID" value="KAL2620780.1"/>
    <property type="molecule type" value="Genomic_DNA"/>
</dbReference>
<dbReference type="PROSITE" id="PS00131">
    <property type="entry name" value="CARBOXYPEPT_SER_SER"/>
    <property type="match status" value="1"/>
</dbReference>
<comment type="similarity">
    <text evidence="1 2">Belongs to the peptidase S10 family.</text>
</comment>
<dbReference type="Gene3D" id="3.40.50.1820">
    <property type="entry name" value="alpha/beta hydrolase"/>
    <property type="match status" value="1"/>
</dbReference>